<dbReference type="KEGG" id="gce:KYE46_01305"/>
<dbReference type="PANTHER" id="PTHR36435:SF1">
    <property type="entry name" value="CAAX AMINO TERMINAL PROTEASE FAMILY PROTEIN"/>
    <property type="match status" value="1"/>
</dbReference>
<dbReference type="RefSeq" id="WP_219002928.1">
    <property type="nucleotide sequence ID" value="NZ_CP079194.1"/>
</dbReference>
<feature type="transmembrane region" description="Helical" evidence="1">
    <location>
        <begin position="271"/>
        <end position="290"/>
    </location>
</feature>
<dbReference type="InterPro" id="IPR052710">
    <property type="entry name" value="CAAX_protease"/>
</dbReference>
<reference evidence="3 4" key="1">
    <citation type="submission" date="2021-07" db="EMBL/GenBank/DDBJ databases">
        <title>A novel Jannaschia species isolated from marine dinoflagellate Ceratoperidinium margalefii.</title>
        <authorList>
            <person name="Jiang Y."/>
            <person name="Li Z."/>
        </authorList>
    </citation>
    <scope>NUCLEOTIDE SEQUENCE [LARGE SCALE GENOMIC DNA]</scope>
    <source>
        <strain evidence="3 4">J12C1-MA-4</strain>
    </source>
</reference>
<keyword evidence="1" id="KW-0812">Transmembrane</keyword>
<keyword evidence="1" id="KW-0472">Membrane</keyword>
<accession>A0A8F6TXT9</accession>
<dbReference type="Pfam" id="PF02517">
    <property type="entry name" value="Rce1-like"/>
    <property type="match status" value="1"/>
</dbReference>
<protein>
    <submittedName>
        <fullName evidence="3">CPBP family intramembrane metalloprotease</fullName>
    </submittedName>
</protein>
<dbReference type="InterPro" id="IPR003675">
    <property type="entry name" value="Rce1/LyrA-like_dom"/>
</dbReference>
<feature type="transmembrane region" description="Helical" evidence="1">
    <location>
        <begin position="202"/>
        <end position="222"/>
    </location>
</feature>
<evidence type="ECO:0000259" key="2">
    <source>
        <dbReference type="Pfam" id="PF02517"/>
    </source>
</evidence>
<dbReference type="GO" id="GO:0004175">
    <property type="term" value="F:endopeptidase activity"/>
    <property type="evidence" value="ECO:0007669"/>
    <property type="project" value="UniProtKB-ARBA"/>
</dbReference>
<keyword evidence="1" id="KW-1133">Transmembrane helix</keyword>
<organism evidence="3 4">
    <name type="scientific">Gymnodinialimonas ceratoperidinii</name>
    <dbReference type="NCBI Taxonomy" id="2856823"/>
    <lineage>
        <taxon>Bacteria</taxon>
        <taxon>Pseudomonadati</taxon>
        <taxon>Pseudomonadota</taxon>
        <taxon>Alphaproteobacteria</taxon>
        <taxon>Rhodobacterales</taxon>
        <taxon>Paracoccaceae</taxon>
        <taxon>Gymnodinialimonas</taxon>
    </lineage>
</organism>
<feature type="transmembrane region" description="Helical" evidence="1">
    <location>
        <begin position="22"/>
        <end position="47"/>
    </location>
</feature>
<keyword evidence="3" id="KW-0645">Protease</keyword>
<feature type="transmembrane region" description="Helical" evidence="1">
    <location>
        <begin position="139"/>
        <end position="158"/>
    </location>
</feature>
<dbReference type="GO" id="GO:0080120">
    <property type="term" value="P:CAAX-box protein maturation"/>
    <property type="evidence" value="ECO:0007669"/>
    <property type="project" value="UniProtKB-ARBA"/>
</dbReference>
<dbReference type="PANTHER" id="PTHR36435">
    <property type="entry name" value="SLR1288 PROTEIN"/>
    <property type="match status" value="1"/>
</dbReference>
<feature type="transmembrane region" description="Helical" evidence="1">
    <location>
        <begin position="234"/>
        <end position="259"/>
    </location>
</feature>
<sequence>MQYPAHSAFLAPARRYPQLWRLLLGLLLCAAIYGLGIAVVFAAIVVFSGPQGIEHWATQMVEATGPTGTLLVLATFVGMAIGPMLAAVILHRRGVWSLFGPLPRTLRHFGLALLVCALVYGASFLLPTDIRIEPAMERALWLSFLPMAFLGVLLQTGAEELLFRGYLQQQLAARFRSPLWWMVLPSLLFASLHYQPEVMGDNALYIVAAAGLFGLLAADLTAKTGSIGAAWGFHFANNVVAILIVALDGPLSGLALYTAPVSAAAAEIRPLILLDMATTVVTWLIIRTAVSRA</sequence>
<dbReference type="AlphaFoldDB" id="A0A8F6TXT9"/>
<gene>
    <name evidence="3" type="ORF">KYE46_01305</name>
</gene>
<keyword evidence="3" id="KW-0378">Hydrolase</keyword>
<proteinExistence type="predicted"/>
<evidence type="ECO:0000313" key="4">
    <source>
        <dbReference type="Proteomes" id="UP000825009"/>
    </source>
</evidence>
<evidence type="ECO:0000313" key="3">
    <source>
        <dbReference type="EMBL" id="QXT39929.1"/>
    </source>
</evidence>
<feature type="domain" description="CAAX prenyl protease 2/Lysostaphin resistance protein A-like" evidence="2">
    <location>
        <begin position="143"/>
        <end position="240"/>
    </location>
</feature>
<feature type="transmembrane region" description="Helical" evidence="1">
    <location>
        <begin position="109"/>
        <end position="127"/>
    </location>
</feature>
<dbReference type="Proteomes" id="UP000825009">
    <property type="component" value="Chromosome"/>
</dbReference>
<evidence type="ECO:0000256" key="1">
    <source>
        <dbReference type="SAM" id="Phobius"/>
    </source>
</evidence>
<keyword evidence="4" id="KW-1185">Reference proteome</keyword>
<dbReference type="GO" id="GO:0008237">
    <property type="term" value="F:metallopeptidase activity"/>
    <property type="evidence" value="ECO:0007669"/>
    <property type="project" value="UniProtKB-KW"/>
</dbReference>
<feature type="transmembrane region" description="Helical" evidence="1">
    <location>
        <begin position="67"/>
        <end position="89"/>
    </location>
</feature>
<keyword evidence="3" id="KW-0482">Metalloprotease</keyword>
<dbReference type="EMBL" id="CP079194">
    <property type="protein sequence ID" value="QXT39929.1"/>
    <property type="molecule type" value="Genomic_DNA"/>
</dbReference>
<name>A0A8F6TXT9_9RHOB</name>